<dbReference type="SUPFAM" id="SSF50630">
    <property type="entry name" value="Acid proteases"/>
    <property type="match status" value="1"/>
</dbReference>
<evidence type="ECO:0000256" key="2">
    <source>
        <dbReference type="SAM" id="SignalP"/>
    </source>
</evidence>
<organism evidence="4 5">
    <name type="scientific">Cristinia sonorae</name>
    <dbReference type="NCBI Taxonomy" id="1940300"/>
    <lineage>
        <taxon>Eukaryota</taxon>
        <taxon>Fungi</taxon>
        <taxon>Dikarya</taxon>
        <taxon>Basidiomycota</taxon>
        <taxon>Agaricomycotina</taxon>
        <taxon>Agaricomycetes</taxon>
        <taxon>Agaricomycetidae</taxon>
        <taxon>Agaricales</taxon>
        <taxon>Pleurotineae</taxon>
        <taxon>Stephanosporaceae</taxon>
        <taxon>Cristinia</taxon>
    </lineage>
</organism>
<dbReference type="GO" id="GO:0006508">
    <property type="term" value="P:proteolysis"/>
    <property type="evidence" value="ECO:0007669"/>
    <property type="project" value="InterPro"/>
</dbReference>
<comment type="similarity">
    <text evidence="1">Belongs to the peptidase A1 family.</text>
</comment>
<accession>A0A8K0UTF2</accession>
<feature type="domain" description="Peptidase A1" evidence="3">
    <location>
        <begin position="41"/>
        <end position="376"/>
    </location>
</feature>
<dbReference type="OrthoDB" id="2747330at2759"/>
<sequence>MIGIRLLLLVTAHLAQAASPTWVSLNVSVPPMLIDGDDAFNYVDMFVGTPPQLLSLPIDMQSDLISVYSNDCPFCPGTTLYDSRQSSSAKDPNKSLNGTAQLNGKWISDSIGFGGVVQAEDISIAMINTLSTNLKGVRTINGGFGFQDGLPRNNSIRKLIPELYATGQLLNPVVGMRLDPLNPKLTIGALDPNDYDGEINWVQLEPNNAGDNLYNQFKVDGIVGRNGTMVPYGDNLLGGINSLFLGIAVPDNFTWSLEEDFTGPFYNHSLSIDASSGRLSVGCSDNAIVWGPGVHVPTPYVDFTVQINGVKYMMDSQEIVRSVNASLAPKGFCSLVVRTSTVKGKPDFWFGLPFLRSIYIAYRLPTGECPGYYGFAFPKGANRTQEQISQKPRSTPAQMSQCLNLAAPTSTPTLAPPPAPEGSSVLYSVYGQEGLQVPLKGVEFLKKGVWNVTA</sequence>
<name>A0A8K0UTF2_9AGAR</name>
<dbReference type="PANTHER" id="PTHR47966:SF51">
    <property type="entry name" value="BETA-SITE APP-CLEAVING ENZYME, ISOFORM A-RELATED"/>
    <property type="match status" value="1"/>
</dbReference>
<evidence type="ECO:0000313" key="5">
    <source>
        <dbReference type="Proteomes" id="UP000813824"/>
    </source>
</evidence>
<dbReference type="PANTHER" id="PTHR47966">
    <property type="entry name" value="BETA-SITE APP-CLEAVING ENZYME, ISOFORM A-RELATED"/>
    <property type="match status" value="1"/>
</dbReference>
<comment type="caution">
    <text evidence="4">The sequence shown here is derived from an EMBL/GenBank/DDBJ whole genome shotgun (WGS) entry which is preliminary data.</text>
</comment>
<dbReference type="GO" id="GO:0004190">
    <property type="term" value="F:aspartic-type endopeptidase activity"/>
    <property type="evidence" value="ECO:0007669"/>
    <property type="project" value="InterPro"/>
</dbReference>
<dbReference type="Gene3D" id="2.40.70.10">
    <property type="entry name" value="Acid Proteases"/>
    <property type="match status" value="2"/>
</dbReference>
<dbReference type="CDD" id="cd05471">
    <property type="entry name" value="pepsin_like"/>
    <property type="match status" value="1"/>
</dbReference>
<dbReference type="Pfam" id="PF00026">
    <property type="entry name" value="Asp"/>
    <property type="match status" value="1"/>
</dbReference>
<evidence type="ECO:0000259" key="3">
    <source>
        <dbReference type="PROSITE" id="PS51767"/>
    </source>
</evidence>
<keyword evidence="5" id="KW-1185">Reference proteome</keyword>
<feature type="signal peptide" evidence="2">
    <location>
        <begin position="1"/>
        <end position="17"/>
    </location>
</feature>
<gene>
    <name evidence="4" type="ORF">BXZ70DRAFT_757291</name>
</gene>
<evidence type="ECO:0000256" key="1">
    <source>
        <dbReference type="ARBA" id="ARBA00007447"/>
    </source>
</evidence>
<evidence type="ECO:0000313" key="4">
    <source>
        <dbReference type="EMBL" id="KAH8102890.1"/>
    </source>
</evidence>
<proteinExistence type="inferred from homology"/>
<dbReference type="InterPro" id="IPR033121">
    <property type="entry name" value="PEPTIDASE_A1"/>
</dbReference>
<protein>
    <submittedName>
        <fullName evidence="4">Aspartic peptidase domain-containing protein</fullName>
    </submittedName>
</protein>
<keyword evidence="2" id="KW-0732">Signal</keyword>
<dbReference type="PROSITE" id="PS51767">
    <property type="entry name" value="PEPTIDASE_A1"/>
    <property type="match status" value="1"/>
</dbReference>
<reference evidence="4" key="1">
    <citation type="journal article" date="2021" name="New Phytol.">
        <title>Evolutionary innovations through gain and loss of genes in the ectomycorrhizal Boletales.</title>
        <authorList>
            <person name="Wu G."/>
            <person name="Miyauchi S."/>
            <person name="Morin E."/>
            <person name="Kuo A."/>
            <person name="Drula E."/>
            <person name="Varga T."/>
            <person name="Kohler A."/>
            <person name="Feng B."/>
            <person name="Cao Y."/>
            <person name="Lipzen A."/>
            <person name="Daum C."/>
            <person name="Hundley H."/>
            <person name="Pangilinan J."/>
            <person name="Johnson J."/>
            <person name="Barry K."/>
            <person name="LaButti K."/>
            <person name="Ng V."/>
            <person name="Ahrendt S."/>
            <person name="Min B."/>
            <person name="Choi I.G."/>
            <person name="Park H."/>
            <person name="Plett J.M."/>
            <person name="Magnuson J."/>
            <person name="Spatafora J.W."/>
            <person name="Nagy L.G."/>
            <person name="Henrissat B."/>
            <person name="Grigoriev I.V."/>
            <person name="Yang Z.L."/>
            <person name="Xu J."/>
            <person name="Martin F.M."/>
        </authorList>
    </citation>
    <scope>NUCLEOTIDE SEQUENCE</scope>
    <source>
        <strain evidence="4">KKN 215</strain>
    </source>
</reference>
<feature type="chain" id="PRO_5035448619" evidence="2">
    <location>
        <begin position="18"/>
        <end position="454"/>
    </location>
</feature>
<dbReference type="EMBL" id="JAEVFJ010000008">
    <property type="protein sequence ID" value="KAH8102890.1"/>
    <property type="molecule type" value="Genomic_DNA"/>
</dbReference>
<dbReference type="InterPro" id="IPR021109">
    <property type="entry name" value="Peptidase_aspartic_dom_sf"/>
</dbReference>
<dbReference type="InterPro" id="IPR034164">
    <property type="entry name" value="Pepsin-like_dom"/>
</dbReference>
<dbReference type="AlphaFoldDB" id="A0A8K0UTF2"/>
<dbReference type="InterPro" id="IPR001461">
    <property type="entry name" value="Aspartic_peptidase_A1"/>
</dbReference>
<dbReference type="Proteomes" id="UP000813824">
    <property type="component" value="Unassembled WGS sequence"/>
</dbReference>